<dbReference type="STRING" id="747525.W4K4A7"/>
<dbReference type="OrthoDB" id="8062037at2759"/>
<keyword evidence="2" id="KW-0488">Methylation</keyword>
<dbReference type="Proteomes" id="UP000030671">
    <property type="component" value="Unassembled WGS sequence"/>
</dbReference>
<dbReference type="FunFam" id="2.10.110.10:FF:000001">
    <property type="entry name" value="Cysteine and glycine-rich protein 1"/>
    <property type="match status" value="1"/>
</dbReference>
<evidence type="ECO:0000256" key="4">
    <source>
        <dbReference type="ARBA" id="ARBA00022737"/>
    </source>
</evidence>
<evidence type="ECO:0000256" key="11">
    <source>
        <dbReference type="PROSITE-ProRule" id="PRU00125"/>
    </source>
</evidence>
<organism evidence="14 15">
    <name type="scientific">Heterobasidion irregulare (strain TC 32-1)</name>
    <dbReference type="NCBI Taxonomy" id="747525"/>
    <lineage>
        <taxon>Eukaryota</taxon>
        <taxon>Fungi</taxon>
        <taxon>Dikarya</taxon>
        <taxon>Basidiomycota</taxon>
        <taxon>Agaricomycotina</taxon>
        <taxon>Agaricomycetes</taxon>
        <taxon>Russulales</taxon>
        <taxon>Bondarzewiaceae</taxon>
        <taxon>Heterobasidion</taxon>
        <taxon>Heterobasidion annosum species complex</taxon>
    </lineage>
</organism>
<accession>W4K4A7</accession>
<dbReference type="CDD" id="cd09401">
    <property type="entry name" value="LIM_TLP_like"/>
    <property type="match status" value="1"/>
</dbReference>
<evidence type="ECO:0000256" key="5">
    <source>
        <dbReference type="ARBA" id="ARBA00022833"/>
    </source>
</evidence>
<dbReference type="SUPFAM" id="SSF57716">
    <property type="entry name" value="Glucocorticoid receptor-like (DNA-binding domain)"/>
    <property type="match status" value="4"/>
</dbReference>
<dbReference type="GO" id="GO:0005634">
    <property type="term" value="C:nucleus"/>
    <property type="evidence" value="ECO:0007669"/>
    <property type="project" value="UniProtKB-SubCell"/>
</dbReference>
<keyword evidence="5 11" id="KW-0862">Zinc</keyword>
<keyword evidence="15" id="KW-1185">Reference proteome</keyword>
<dbReference type="InParanoid" id="W4K4A7"/>
<feature type="domain" description="LIM zinc-binding" evidence="13">
    <location>
        <begin position="8"/>
        <end position="69"/>
    </location>
</feature>
<feature type="compositionally biased region" description="Polar residues" evidence="12">
    <location>
        <begin position="269"/>
        <end position="279"/>
    </location>
</feature>
<feature type="region of interest" description="Disordered" evidence="12">
    <location>
        <begin position="81"/>
        <end position="156"/>
    </location>
</feature>
<dbReference type="Pfam" id="PF00412">
    <property type="entry name" value="LIM"/>
    <property type="match status" value="2"/>
</dbReference>
<evidence type="ECO:0000259" key="13">
    <source>
        <dbReference type="PROSITE" id="PS50023"/>
    </source>
</evidence>
<dbReference type="PANTHER" id="PTHR24215:SF35">
    <property type="entry name" value="MUSCLE LIM PROTEIN MLP84B"/>
    <property type="match status" value="1"/>
</dbReference>
<evidence type="ECO:0000256" key="8">
    <source>
        <dbReference type="ARBA" id="ARBA00023242"/>
    </source>
</evidence>
<dbReference type="RefSeq" id="XP_009548414.1">
    <property type="nucleotide sequence ID" value="XM_009550119.1"/>
</dbReference>
<evidence type="ECO:0000256" key="9">
    <source>
        <dbReference type="ARBA" id="ARBA00055254"/>
    </source>
</evidence>
<dbReference type="GO" id="GO:0030036">
    <property type="term" value="P:actin cytoskeleton organization"/>
    <property type="evidence" value="ECO:0007669"/>
    <property type="project" value="TreeGrafter"/>
</dbReference>
<dbReference type="eggNOG" id="KOG1700">
    <property type="taxonomic scope" value="Eukaryota"/>
</dbReference>
<evidence type="ECO:0000256" key="1">
    <source>
        <dbReference type="ARBA" id="ARBA00004123"/>
    </source>
</evidence>
<evidence type="ECO:0000256" key="10">
    <source>
        <dbReference type="ARBA" id="ARBA00072537"/>
    </source>
</evidence>
<keyword evidence="7 11" id="KW-0440">LIM domain</keyword>
<comment type="subcellular location">
    <subcellularLocation>
        <location evidence="1">Nucleus</location>
    </subcellularLocation>
</comment>
<evidence type="ECO:0000256" key="7">
    <source>
        <dbReference type="ARBA" id="ARBA00023038"/>
    </source>
</evidence>
<keyword evidence="4" id="KW-0677">Repeat</keyword>
<proteinExistence type="predicted"/>
<feature type="compositionally biased region" description="Low complexity" evidence="12">
    <location>
        <begin position="116"/>
        <end position="125"/>
    </location>
</feature>
<dbReference type="PANTHER" id="PTHR24215">
    <property type="entry name" value="RHO-GTPASE-ACTIVATING PROTEIN LRG1"/>
    <property type="match status" value="1"/>
</dbReference>
<name>W4K4A7_HETIT</name>
<reference evidence="14 15" key="1">
    <citation type="journal article" date="2012" name="New Phytol.">
        <title>Insight into trade-off between wood decay and parasitism from the genome of a fungal forest pathogen.</title>
        <authorList>
            <person name="Olson A."/>
            <person name="Aerts A."/>
            <person name="Asiegbu F."/>
            <person name="Belbahri L."/>
            <person name="Bouzid O."/>
            <person name="Broberg A."/>
            <person name="Canback B."/>
            <person name="Coutinho P.M."/>
            <person name="Cullen D."/>
            <person name="Dalman K."/>
            <person name="Deflorio G."/>
            <person name="van Diepen L.T."/>
            <person name="Dunand C."/>
            <person name="Duplessis S."/>
            <person name="Durling M."/>
            <person name="Gonthier P."/>
            <person name="Grimwood J."/>
            <person name="Fossdal C.G."/>
            <person name="Hansson D."/>
            <person name="Henrissat B."/>
            <person name="Hietala A."/>
            <person name="Himmelstrand K."/>
            <person name="Hoffmeister D."/>
            <person name="Hogberg N."/>
            <person name="James T.Y."/>
            <person name="Karlsson M."/>
            <person name="Kohler A."/>
            <person name="Kues U."/>
            <person name="Lee Y.H."/>
            <person name="Lin Y.C."/>
            <person name="Lind M."/>
            <person name="Lindquist E."/>
            <person name="Lombard V."/>
            <person name="Lucas S."/>
            <person name="Lunden K."/>
            <person name="Morin E."/>
            <person name="Murat C."/>
            <person name="Park J."/>
            <person name="Raffaello T."/>
            <person name="Rouze P."/>
            <person name="Salamov A."/>
            <person name="Schmutz J."/>
            <person name="Solheim H."/>
            <person name="Stahlberg J."/>
            <person name="Velez H."/>
            <person name="de Vries R.P."/>
            <person name="Wiebenga A."/>
            <person name="Woodward S."/>
            <person name="Yakovlev I."/>
            <person name="Garbelotto M."/>
            <person name="Martin F."/>
            <person name="Grigoriev I.V."/>
            <person name="Stenlid J."/>
        </authorList>
    </citation>
    <scope>NUCLEOTIDE SEQUENCE [LARGE SCALE GENOMIC DNA]</scope>
    <source>
        <strain evidence="14 15">TC 32-1</strain>
    </source>
</reference>
<dbReference type="Gene3D" id="2.10.110.10">
    <property type="entry name" value="Cysteine Rich Protein"/>
    <property type="match status" value="2"/>
</dbReference>
<dbReference type="FunFam" id="2.10.110.10:FF:000054">
    <property type="entry name" value="Cysteine-rich protein 1"/>
    <property type="match status" value="1"/>
</dbReference>
<dbReference type="SMART" id="SM00132">
    <property type="entry name" value="LIM"/>
    <property type="match status" value="2"/>
</dbReference>
<dbReference type="PROSITE" id="PS00478">
    <property type="entry name" value="LIM_DOMAIN_1"/>
    <property type="match status" value="2"/>
</dbReference>
<keyword evidence="6" id="KW-0007">Acetylation</keyword>
<dbReference type="GeneID" id="20677748"/>
<dbReference type="AlphaFoldDB" id="W4K4A7"/>
<dbReference type="GO" id="GO:0046872">
    <property type="term" value="F:metal ion binding"/>
    <property type="evidence" value="ECO:0007669"/>
    <property type="project" value="UniProtKB-KW"/>
</dbReference>
<dbReference type="GO" id="GO:0005737">
    <property type="term" value="C:cytoplasm"/>
    <property type="evidence" value="ECO:0007669"/>
    <property type="project" value="TreeGrafter"/>
</dbReference>
<evidence type="ECO:0000256" key="12">
    <source>
        <dbReference type="SAM" id="MobiDB-lite"/>
    </source>
</evidence>
<dbReference type="CDD" id="cd09326">
    <property type="entry name" value="LIM_CRP_like"/>
    <property type="match status" value="1"/>
</dbReference>
<feature type="domain" description="LIM zinc-binding" evidence="13">
    <location>
        <begin position="321"/>
        <end position="381"/>
    </location>
</feature>
<dbReference type="PROSITE" id="PS50023">
    <property type="entry name" value="LIM_DOMAIN_2"/>
    <property type="match status" value="2"/>
</dbReference>
<dbReference type="KEGG" id="hir:HETIRDRAFT_477497"/>
<dbReference type="EMBL" id="KI925460">
    <property type="protein sequence ID" value="ETW79876.1"/>
    <property type="molecule type" value="Genomic_DNA"/>
</dbReference>
<evidence type="ECO:0000313" key="14">
    <source>
        <dbReference type="EMBL" id="ETW79876.1"/>
    </source>
</evidence>
<feature type="region of interest" description="Disordered" evidence="12">
    <location>
        <begin position="209"/>
        <end position="279"/>
    </location>
</feature>
<evidence type="ECO:0000313" key="15">
    <source>
        <dbReference type="Proteomes" id="UP000030671"/>
    </source>
</evidence>
<comment type="function">
    <text evidence="9">Seems to have a role in zinc absorption and may function as an intracellular zinc transport protein.</text>
</comment>
<dbReference type="HOGENOM" id="CLU_054591_0_0_1"/>
<feature type="compositionally biased region" description="Polar residues" evidence="12">
    <location>
        <begin position="86"/>
        <end position="110"/>
    </location>
</feature>
<evidence type="ECO:0000256" key="2">
    <source>
        <dbReference type="ARBA" id="ARBA00022481"/>
    </source>
</evidence>
<keyword evidence="3 11" id="KW-0479">Metal-binding</keyword>
<protein>
    <recommendedName>
        <fullName evidence="10">Cysteine-rich protein 1</fullName>
    </recommendedName>
</protein>
<sequence>MHPFGGVPICPRCGKAVYAAEQTMGPGRKLYHKPCLTCTDCNKRLDSLSLLEHDQEPYCKNCHSKNFGTRDLRQANLPHRVDLTPLSPTRTGISLPSDSTAIPPESSSPRRYTAEAPTYSRRSAASPPPLPGRRITQPATVGRADTGNGTINLLRPTRTLSPNRATFGATSPIYGSFDAVKESEEDALGDTKGVIVGDSVGEEYIPDARNLGLGATPSRPRAESIPTHVGRSQGGLPRTVPLTPDRVGSPTKPESTQSVPPLSYHPVTEPSSSTGGANTMTLGRAAMVPLATGTRYGAGLMGSVRGNPTGNSPRQWGSGTPQCPKCGKSVYFAEQVKAVGKTYHKACLRCVECNTLLDSSRLTEKDGQPMCHRCYSKFHGPQGSGYALLGKAGG</sequence>
<evidence type="ECO:0000256" key="6">
    <source>
        <dbReference type="ARBA" id="ARBA00022990"/>
    </source>
</evidence>
<evidence type="ECO:0000256" key="3">
    <source>
        <dbReference type="ARBA" id="ARBA00022723"/>
    </source>
</evidence>
<gene>
    <name evidence="14" type="ORF">HETIRDRAFT_477497</name>
</gene>
<dbReference type="InterPro" id="IPR001781">
    <property type="entry name" value="Znf_LIM"/>
</dbReference>
<dbReference type="GO" id="GO:0030695">
    <property type="term" value="F:GTPase regulator activity"/>
    <property type="evidence" value="ECO:0007669"/>
    <property type="project" value="UniProtKB-ARBA"/>
</dbReference>
<keyword evidence="8" id="KW-0539">Nucleus</keyword>